<dbReference type="GO" id="GO:0046849">
    <property type="term" value="P:bone remodeling"/>
    <property type="evidence" value="ECO:0007669"/>
    <property type="project" value="InterPro"/>
</dbReference>
<dbReference type="OMA" id="DSRDRIM"/>
<dbReference type="Gene3D" id="3.10.450.10">
    <property type="match status" value="1"/>
</dbReference>
<comment type="subcellular location">
    <subcellularLocation>
        <location evidence="2">Secreted</location>
    </subcellularLocation>
</comment>
<evidence type="ECO:0000256" key="11">
    <source>
        <dbReference type="SAM" id="SignalP"/>
    </source>
</evidence>
<gene>
    <name evidence="12" type="primary">SPP2</name>
</gene>
<dbReference type="RefSeq" id="XP_026878122.2">
    <property type="nucleotide sequence ID" value="XM_027022321.2"/>
</dbReference>
<sequence length="187" mass="20601">MRMRCYVQLVLFLQCLGGSGFPLFDVASKADGALQMAMDEINTSLSQRYLYRVFKASVTKVIPLGLNTYDLILAFGIRETDCVKGSGLDPQGCAYRRGFFVPDSGCSIRVRVTDSSTTIQSLKCSQTQSSSSESSEEWQPGYRNPNPARRPVAGTAAPRIDVAPRLGLGRHNDNTQIRGDQFTSYLE</sequence>
<dbReference type="GeneID" id="113585036"/>
<evidence type="ECO:0000256" key="7">
    <source>
        <dbReference type="ARBA" id="ARBA00022729"/>
    </source>
</evidence>
<dbReference type="GO" id="GO:0005576">
    <property type="term" value="C:extracellular region"/>
    <property type="evidence" value="ECO:0007669"/>
    <property type="project" value="UniProtKB-SubCell"/>
</dbReference>
<evidence type="ECO:0000256" key="10">
    <source>
        <dbReference type="SAM" id="MobiDB-lite"/>
    </source>
</evidence>
<dbReference type="STRING" id="8005.ENSEEEP00000016734"/>
<feature type="chain" id="PRO_5044200813" description="Secreted phosphoprotein 24" evidence="11">
    <location>
        <begin position="21"/>
        <end position="187"/>
    </location>
</feature>
<dbReference type="InterPro" id="IPR046350">
    <property type="entry name" value="Cystatin_sf"/>
</dbReference>
<reference evidence="12" key="3">
    <citation type="submission" date="2020-05" db="EMBL/GenBank/DDBJ databases">
        <title>Electrophorus electricus (electric eel) genome, fEleEle1, primary haplotype.</title>
        <authorList>
            <person name="Myers G."/>
            <person name="Meyer A."/>
            <person name="Fedrigo O."/>
            <person name="Formenti G."/>
            <person name="Rhie A."/>
            <person name="Tracey A."/>
            <person name="Sims Y."/>
            <person name="Jarvis E.D."/>
        </authorList>
    </citation>
    <scope>NUCLEOTIDE SEQUENCE [LARGE SCALE GENOMIC DNA]</scope>
</reference>
<evidence type="ECO:0000313" key="12">
    <source>
        <dbReference type="Ensembl" id="ENSEEEP00000016734.2"/>
    </source>
</evidence>
<dbReference type="GeneTree" id="ENSGT00390000009001"/>
<dbReference type="PANTHER" id="PTHR15444">
    <property type="entry name" value="SECRETED PHOSPHOPROTEIN 24"/>
    <property type="match status" value="1"/>
</dbReference>
<dbReference type="InterPro" id="IPR010892">
    <property type="entry name" value="Spp-24"/>
</dbReference>
<dbReference type="PANTHER" id="PTHR15444:SF4">
    <property type="entry name" value="SECRETED PHOSPHOPROTEIN 24"/>
    <property type="match status" value="1"/>
</dbReference>
<dbReference type="AlphaFoldDB" id="A0A4W4EYN4"/>
<reference evidence="13" key="2">
    <citation type="journal article" date="2017" name="Sci. Adv.">
        <title>A tail of two voltages: Proteomic comparison of the three electric organs of the electric eel.</title>
        <authorList>
            <person name="Traeger L.L."/>
            <person name="Sabat G."/>
            <person name="Barrett-Wilt G.A."/>
            <person name="Wells G.B."/>
            <person name="Sussman M.R."/>
        </authorList>
    </citation>
    <scope>NUCLEOTIDE SEQUENCE [LARGE SCALE GENOMIC DNA]</scope>
</reference>
<evidence type="ECO:0000256" key="2">
    <source>
        <dbReference type="ARBA" id="ARBA00004613"/>
    </source>
</evidence>
<comment type="function">
    <text evidence="1">Could coordinate an aspect of bone turnover.</text>
</comment>
<organism evidence="12 13">
    <name type="scientific">Electrophorus electricus</name>
    <name type="common">Electric eel</name>
    <name type="synonym">Gymnotus electricus</name>
    <dbReference type="NCBI Taxonomy" id="8005"/>
    <lineage>
        <taxon>Eukaryota</taxon>
        <taxon>Metazoa</taxon>
        <taxon>Chordata</taxon>
        <taxon>Craniata</taxon>
        <taxon>Vertebrata</taxon>
        <taxon>Euteleostomi</taxon>
        <taxon>Actinopterygii</taxon>
        <taxon>Neopterygii</taxon>
        <taxon>Teleostei</taxon>
        <taxon>Ostariophysi</taxon>
        <taxon>Gymnotiformes</taxon>
        <taxon>Gymnotoidei</taxon>
        <taxon>Gymnotidae</taxon>
        <taxon>Electrophorus</taxon>
    </lineage>
</organism>
<dbReference type="Ensembl" id="ENSEEET00000016926.2">
    <property type="protein sequence ID" value="ENSEEEP00000016734.2"/>
    <property type="gene ID" value="ENSEEEG00000008294.2"/>
</dbReference>
<proteinExistence type="inferred from homology"/>
<keyword evidence="6" id="KW-0597">Phosphoprotein</keyword>
<evidence type="ECO:0000256" key="9">
    <source>
        <dbReference type="ARBA" id="ARBA00029627"/>
    </source>
</evidence>
<feature type="compositionally biased region" description="Polar residues" evidence="10">
    <location>
        <begin position="174"/>
        <end position="187"/>
    </location>
</feature>
<feature type="region of interest" description="Disordered" evidence="10">
    <location>
        <begin position="123"/>
        <end position="187"/>
    </location>
</feature>
<dbReference type="SUPFAM" id="SSF54403">
    <property type="entry name" value="Cystatin/monellin"/>
    <property type="match status" value="1"/>
</dbReference>
<dbReference type="Proteomes" id="UP000314983">
    <property type="component" value="Chromosome 16"/>
</dbReference>
<keyword evidence="5" id="KW-0964">Secreted</keyword>
<evidence type="ECO:0000313" key="13">
    <source>
        <dbReference type="Proteomes" id="UP000314983"/>
    </source>
</evidence>
<keyword evidence="8" id="KW-1015">Disulfide bond</keyword>
<evidence type="ECO:0000256" key="3">
    <source>
        <dbReference type="ARBA" id="ARBA00008576"/>
    </source>
</evidence>
<accession>A0A4W4EYN4</accession>
<reference evidence="12" key="5">
    <citation type="submission" date="2025-09" db="UniProtKB">
        <authorList>
            <consortium name="Ensembl"/>
        </authorList>
    </citation>
    <scope>IDENTIFICATION</scope>
</reference>
<dbReference type="Pfam" id="PF07448">
    <property type="entry name" value="Spp-24"/>
    <property type="match status" value="1"/>
</dbReference>
<feature type="signal peptide" evidence="11">
    <location>
        <begin position="1"/>
        <end position="20"/>
    </location>
</feature>
<evidence type="ECO:0000256" key="6">
    <source>
        <dbReference type="ARBA" id="ARBA00022553"/>
    </source>
</evidence>
<comment type="similarity">
    <text evidence="3">Belongs to the SPP2 family.</text>
</comment>
<evidence type="ECO:0000256" key="1">
    <source>
        <dbReference type="ARBA" id="ARBA00002371"/>
    </source>
</evidence>
<reference evidence="13" key="1">
    <citation type="journal article" date="2014" name="Science">
        <title>Nonhuman genetics. Genomic basis for the convergent evolution of electric organs.</title>
        <authorList>
            <person name="Gallant J.R."/>
            <person name="Traeger L.L."/>
            <person name="Volkening J.D."/>
            <person name="Moffett H."/>
            <person name="Chen P.H."/>
            <person name="Novina C.D."/>
            <person name="Phillips G.N.Jr."/>
            <person name="Anand R."/>
            <person name="Wells G.B."/>
            <person name="Pinch M."/>
            <person name="Guth R."/>
            <person name="Unguez G.A."/>
            <person name="Albert J.S."/>
            <person name="Zakon H.H."/>
            <person name="Samanta M.P."/>
            <person name="Sussman M.R."/>
        </authorList>
    </citation>
    <scope>NUCLEOTIDE SEQUENCE [LARGE SCALE GENOMIC DNA]</scope>
</reference>
<reference evidence="12" key="4">
    <citation type="submission" date="2025-08" db="UniProtKB">
        <authorList>
            <consortium name="Ensembl"/>
        </authorList>
    </citation>
    <scope>IDENTIFICATION</scope>
</reference>
<evidence type="ECO:0000256" key="5">
    <source>
        <dbReference type="ARBA" id="ARBA00022525"/>
    </source>
</evidence>
<evidence type="ECO:0000256" key="4">
    <source>
        <dbReference type="ARBA" id="ARBA00020365"/>
    </source>
</evidence>
<keyword evidence="7 11" id="KW-0732">Signal</keyword>
<evidence type="ECO:0000256" key="8">
    <source>
        <dbReference type="ARBA" id="ARBA00023157"/>
    </source>
</evidence>
<protein>
    <recommendedName>
        <fullName evidence="4">Secreted phosphoprotein 24</fullName>
    </recommendedName>
    <alternativeName>
        <fullName evidence="9">Secreted phosphoprotein 2</fullName>
    </alternativeName>
</protein>
<name>A0A4W4EYN4_ELEEL</name>
<keyword evidence="13" id="KW-1185">Reference proteome</keyword>